<dbReference type="InterPro" id="IPR021236">
    <property type="entry name" value="Uncharacterised_YfdX"/>
</dbReference>
<gene>
    <name evidence="1" type="ORF">MNB_SM-3-1012</name>
</gene>
<name>A0A1W1D589_9ZZZZ</name>
<dbReference type="Pfam" id="PF10938">
    <property type="entry name" value="YfdX"/>
    <property type="match status" value="1"/>
</dbReference>
<organism evidence="1">
    <name type="scientific">hydrothermal vent metagenome</name>
    <dbReference type="NCBI Taxonomy" id="652676"/>
    <lineage>
        <taxon>unclassified sequences</taxon>
        <taxon>metagenomes</taxon>
        <taxon>ecological metagenomes</taxon>
    </lineage>
</organism>
<evidence type="ECO:0000313" key="1">
    <source>
        <dbReference type="EMBL" id="SFV75597.1"/>
    </source>
</evidence>
<dbReference type="EMBL" id="FPHP01000044">
    <property type="protein sequence ID" value="SFV75597.1"/>
    <property type="molecule type" value="Genomic_DNA"/>
</dbReference>
<reference evidence="1" key="1">
    <citation type="submission" date="2016-10" db="EMBL/GenBank/DDBJ databases">
        <authorList>
            <person name="de Groot N.N."/>
        </authorList>
    </citation>
    <scope>NUCLEOTIDE SEQUENCE</scope>
</reference>
<dbReference type="AlphaFoldDB" id="A0A1W1D589"/>
<proteinExistence type="predicted"/>
<accession>A0A1W1D589</accession>
<evidence type="ECO:0008006" key="2">
    <source>
        <dbReference type="Google" id="ProtNLM"/>
    </source>
</evidence>
<sequence length="323" mass="36011">MKAKIAISTIVTALLMGTTALSANMMENQTSQKDHYAAKLNADNFKNKAQEADAKRLHKVIDKEIKADHLAQKQAPKEIMDGLKSTIMALRALQANNTASAKQYLEEATKSFDTALKNDSKLDLVPVDERIVVRDFTGDAKLVKHIKDATITLLKNNETQAARAMLLPLEDQMTISVQYLPMKIYPEATKQAQKDLANGNNQAAFNDIVTALNSFVIKSVIIPIPLLTAQDMVLEASKLQKQDKEKALKLLTSAQDELQKAVLLGYTKKHSKVYKSLNDEITSIKDNIKGGHSVAKLYEHIKHSFSSLLHLHREEEHTNNMKK</sequence>
<protein>
    <recommendedName>
        <fullName evidence="2">YfdX protein</fullName>
    </recommendedName>
</protein>